<dbReference type="InterPro" id="IPR001451">
    <property type="entry name" value="Hexapep"/>
</dbReference>
<sequence length="171" mass="18524">MDYFIHSWALVETDDIGAGTRIWAFAHVMADVSIGEECNIGDHAFIESGVRIGNGVTIKNNVLIWKGVHLSNYVFIGPNVVFTNDLRPRSPRMPLMKEKELVEADWLAETQVEEGASVGANATIVAGVTLGKYCMVGAGSVVTKNVEPFVLVVGNPARVVGRVNELGDRVE</sequence>
<keyword evidence="3" id="KW-1185">Reference proteome</keyword>
<dbReference type="PANTHER" id="PTHR43300">
    <property type="entry name" value="ACETYLTRANSFERASE"/>
    <property type="match status" value="1"/>
</dbReference>
<gene>
    <name evidence="2" type="primary">fdtC</name>
    <name evidence="2" type="ORF">SCARR_00332</name>
</gene>
<keyword evidence="2" id="KW-0808">Transferase</keyword>
<evidence type="ECO:0000313" key="2">
    <source>
        <dbReference type="EMBL" id="VGO18280.1"/>
    </source>
</evidence>
<evidence type="ECO:0000313" key="3">
    <source>
        <dbReference type="Proteomes" id="UP000346198"/>
    </source>
</evidence>
<organism evidence="2 3">
    <name type="scientific">Pontiella sulfatireligans</name>
    <dbReference type="NCBI Taxonomy" id="2750658"/>
    <lineage>
        <taxon>Bacteria</taxon>
        <taxon>Pseudomonadati</taxon>
        <taxon>Kiritimatiellota</taxon>
        <taxon>Kiritimatiellia</taxon>
        <taxon>Kiritimatiellales</taxon>
        <taxon>Pontiellaceae</taxon>
        <taxon>Pontiella</taxon>
    </lineage>
</organism>
<name>A0A6C2UDP3_9BACT</name>
<dbReference type="SUPFAM" id="SSF51161">
    <property type="entry name" value="Trimeric LpxA-like enzymes"/>
    <property type="match status" value="1"/>
</dbReference>
<evidence type="ECO:0000256" key="1">
    <source>
        <dbReference type="ARBA" id="ARBA00007274"/>
    </source>
</evidence>
<proteinExistence type="inferred from homology"/>
<dbReference type="CDD" id="cd03358">
    <property type="entry name" value="LbH_WxcM_N_like"/>
    <property type="match status" value="1"/>
</dbReference>
<accession>A0A6C2UDP3</accession>
<dbReference type="Proteomes" id="UP000346198">
    <property type="component" value="Unassembled WGS sequence"/>
</dbReference>
<reference evidence="2 3" key="1">
    <citation type="submission" date="2019-04" db="EMBL/GenBank/DDBJ databases">
        <authorList>
            <person name="Van Vliet M D."/>
        </authorList>
    </citation>
    <scope>NUCLEOTIDE SEQUENCE [LARGE SCALE GENOMIC DNA]</scope>
    <source>
        <strain evidence="2 3">F21</strain>
    </source>
</reference>
<dbReference type="Pfam" id="PF00132">
    <property type="entry name" value="Hexapep"/>
    <property type="match status" value="2"/>
</dbReference>
<protein>
    <submittedName>
        <fullName evidence="2">dTDP-3-amino-3,6-dideoxy-alpha-D-galactopyranose 3-N-acetyltransferase</fullName>
    </submittedName>
</protein>
<comment type="similarity">
    <text evidence="1">Belongs to the transferase hexapeptide repeat family.</text>
</comment>
<dbReference type="EMBL" id="CAAHFH010000001">
    <property type="protein sequence ID" value="VGO18280.1"/>
    <property type="molecule type" value="Genomic_DNA"/>
</dbReference>
<dbReference type="AlphaFoldDB" id="A0A6C2UDP3"/>
<dbReference type="InterPro" id="IPR011004">
    <property type="entry name" value="Trimer_LpxA-like_sf"/>
</dbReference>
<dbReference type="PANTHER" id="PTHR43300:SF4">
    <property type="entry name" value="ACYL-[ACYL-CARRIER-PROTEIN]--UDP-N-ACETYLGLUCOSAMINE O-ACYLTRANSFERASE"/>
    <property type="match status" value="1"/>
</dbReference>
<dbReference type="GO" id="GO:0016740">
    <property type="term" value="F:transferase activity"/>
    <property type="evidence" value="ECO:0007669"/>
    <property type="project" value="UniProtKB-KW"/>
</dbReference>
<dbReference type="Gene3D" id="2.160.10.10">
    <property type="entry name" value="Hexapeptide repeat proteins"/>
    <property type="match status" value="1"/>
</dbReference>
<dbReference type="RefSeq" id="WP_136059783.1">
    <property type="nucleotide sequence ID" value="NZ_CAAHFH010000001.1"/>
</dbReference>
<dbReference type="InterPro" id="IPR050179">
    <property type="entry name" value="Trans_hexapeptide_repeat"/>
</dbReference>